<feature type="region of interest" description="Disordered" evidence="3">
    <location>
        <begin position="410"/>
        <end position="455"/>
    </location>
</feature>
<feature type="compositionally biased region" description="Basic and acidic residues" evidence="3">
    <location>
        <begin position="71"/>
        <end position="80"/>
    </location>
</feature>
<reference evidence="5" key="1">
    <citation type="submission" date="2021-02" db="EMBL/GenBank/DDBJ databases">
        <authorList>
            <person name="Nowell W R."/>
        </authorList>
    </citation>
    <scope>NUCLEOTIDE SEQUENCE</scope>
</reference>
<dbReference type="Proteomes" id="UP000681722">
    <property type="component" value="Unassembled WGS sequence"/>
</dbReference>
<feature type="region of interest" description="Disordered" evidence="3">
    <location>
        <begin position="826"/>
        <end position="852"/>
    </location>
</feature>
<feature type="compositionally biased region" description="Polar residues" evidence="3">
    <location>
        <begin position="1293"/>
        <end position="1304"/>
    </location>
</feature>
<dbReference type="InterPro" id="IPR036028">
    <property type="entry name" value="SH3-like_dom_sf"/>
</dbReference>
<feature type="compositionally biased region" description="Basic and acidic residues" evidence="3">
    <location>
        <begin position="1597"/>
        <end position="1615"/>
    </location>
</feature>
<dbReference type="Pfam" id="PF00018">
    <property type="entry name" value="SH3_1"/>
    <property type="match status" value="2"/>
</dbReference>
<accession>A0A813QT01</accession>
<keyword evidence="1 2" id="KW-0728">SH3 domain</keyword>
<feature type="compositionally biased region" description="Low complexity" evidence="3">
    <location>
        <begin position="1622"/>
        <end position="1633"/>
    </location>
</feature>
<dbReference type="PANTHER" id="PTHR14167:SF116">
    <property type="entry name" value="CAP, ISOFORM AC"/>
    <property type="match status" value="1"/>
</dbReference>
<dbReference type="InterPro" id="IPR001452">
    <property type="entry name" value="SH3_domain"/>
</dbReference>
<feature type="compositionally biased region" description="Polar residues" evidence="3">
    <location>
        <begin position="1249"/>
        <end position="1263"/>
    </location>
</feature>
<dbReference type="PROSITE" id="PS50002">
    <property type="entry name" value="SH3"/>
    <property type="match status" value="3"/>
</dbReference>
<feature type="region of interest" description="Disordered" evidence="3">
    <location>
        <begin position="1249"/>
        <end position="1339"/>
    </location>
</feature>
<dbReference type="EMBL" id="CAJOBC010000196">
    <property type="protein sequence ID" value="CAF3552893.1"/>
    <property type="molecule type" value="Genomic_DNA"/>
</dbReference>
<keyword evidence="7" id="KW-1185">Reference proteome</keyword>
<proteinExistence type="predicted"/>
<feature type="region of interest" description="Disordered" evidence="3">
    <location>
        <begin position="476"/>
        <end position="615"/>
    </location>
</feature>
<feature type="compositionally biased region" description="Low complexity" evidence="3">
    <location>
        <begin position="663"/>
        <end position="674"/>
    </location>
</feature>
<evidence type="ECO:0000313" key="6">
    <source>
        <dbReference type="EMBL" id="CAF3552893.1"/>
    </source>
</evidence>
<feature type="compositionally biased region" description="Polar residues" evidence="3">
    <location>
        <begin position="832"/>
        <end position="850"/>
    </location>
</feature>
<feature type="domain" description="SH3" evidence="4">
    <location>
        <begin position="1521"/>
        <end position="1580"/>
    </location>
</feature>
<dbReference type="Pfam" id="PF14604">
    <property type="entry name" value="SH3_9"/>
    <property type="match status" value="1"/>
</dbReference>
<dbReference type="PANTHER" id="PTHR14167">
    <property type="entry name" value="SH3 DOMAIN-CONTAINING"/>
    <property type="match status" value="1"/>
</dbReference>
<evidence type="ECO:0000313" key="5">
    <source>
        <dbReference type="EMBL" id="CAF0770769.1"/>
    </source>
</evidence>
<evidence type="ECO:0000313" key="7">
    <source>
        <dbReference type="Proteomes" id="UP000663829"/>
    </source>
</evidence>
<evidence type="ECO:0000256" key="1">
    <source>
        <dbReference type="ARBA" id="ARBA00022443"/>
    </source>
</evidence>
<feature type="compositionally biased region" description="Polar residues" evidence="3">
    <location>
        <begin position="476"/>
        <end position="491"/>
    </location>
</feature>
<feature type="domain" description="SH3" evidence="4">
    <location>
        <begin position="1646"/>
        <end position="1709"/>
    </location>
</feature>
<dbReference type="PRINTS" id="PR00452">
    <property type="entry name" value="SH3DOMAIN"/>
</dbReference>
<dbReference type="EMBL" id="CAJNOQ010000196">
    <property type="protein sequence ID" value="CAF0770769.1"/>
    <property type="molecule type" value="Genomic_DNA"/>
</dbReference>
<feature type="region of interest" description="Disordered" evidence="3">
    <location>
        <begin position="65"/>
        <end position="86"/>
    </location>
</feature>
<feature type="compositionally biased region" description="Basic and acidic residues" evidence="3">
    <location>
        <begin position="534"/>
        <end position="597"/>
    </location>
</feature>
<gene>
    <name evidence="5" type="ORF">GPM918_LOCUS1912</name>
    <name evidence="6" type="ORF">SRO942_LOCUS1912</name>
</gene>
<dbReference type="InterPro" id="IPR050384">
    <property type="entry name" value="Endophilin_SH3RF"/>
</dbReference>
<dbReference type="Gene3D" id="2.30.30.40">
    <property type="entry name" value="SH3 Domains"/>
    <property type="match status" value="3"/>
</dbReference>
<feature type="compositionally biased region" description="Low complexity" evidence="3">
    <location>
        <begin position="492"/>
        <end position="503"/>
    </location>
</feature>
<comment type="caution">
    <text evidence="5">The sequence shown here is derived from an EMBL/GenBank/DDBJ whole genome shotgun (WGS) entry which is preliminary data.</text>
</comment>
<dbReference type="OrthoDB" id="10043603at2759"/>
<dbReference type="Proteomes" id="UP000663829">
    <property type="component" value="Unassembled WGS sequence"/>
</dbReference>
<feature type="compositionally biased region" description="Low complexity" evidence="3">
    <location>
        <begin position="1319"/>
        <end position="1328"/>
    </location>
</feature>
<feature type="compositionally biased region" description="Polar residues" evidence="3">
    <location>
        <begin position="605"/>
        <end position="615"/>
    </location>
</feature>
<feature type="region of interest" description="Disordered" evidence="3">
    <location>
        <begin position="663"/>
        <end position="694"/>
    </location>
</feature>
<protein>
    <recommendedName>
        <fullName evidence="4">SH3 domain-containing protein</fullName>
    </recommendedName>
</protein>
<sequence length="1709" mass="196188">MDKNHYSQTRTTANESIDELVQIVQSHIYNTNHPTLDFVTASSPLFRHPNLQSDVTQYTSLMETSAAKQQQHGDEQRNDFIENNSKTNDLSTQHHYQNIQQILDQSFSPSPTIASYDVDAIVDANIINPSHKEIFNSKHDVFEQKAKNDNFLTTTYDTPPQVIASPIVKTNLTTTTYTDRQSTSSHKLPSVDKVLEQPVKLQKNVEAKRYKTKDGEIVNSIEPLAVIEGTEEYKIHIDEKENQLKRTSEPHKSTIIKIGHATDLDQAAAASRKSSRKLNDDHQAIQDLTKAIQDRQRSKDEIVSTTTTTPIISSTAETSKEHLIRLPSKDDNTSIERKLSISNALPATSILNDKTNFPTFGNEYIVIDALINNPLTIVDQQREKTNFFNNRIREIETNLRNPDYIASLKQSQSNVSISKKTKAKPKKEPKKKQEKVDKKKSSKKPKETPVEEFDAVQHMTVTPVRAPVTLKKTYQSLPEHTPSSSTQPNVNLSSLPLTTTPSSMSDDGHVTTISATLISSPPPTAIDLPVTVGVDEKAPLLDPKEKKKLDKEKKQRHEEEKKRQKEAEKAEKNKKKLADKQKKSKKLATEDRKDSRSIDAAVSHPISSRSSDSYIIKQVSTTDQSVGGMLVQPTEKRDGEAVDFLIKIVQEMFLHGAAVLTASSSSSPTTKPPSHTAVPELVPQHHQLSRASAQTEDYRYIDERGVLVRDYEYKPLLYNEQGRADTQYIRYTDNQEPSLGAYGGLTTEIIRQKPFLSHIDDDDQYIRPIDELGQHTKQFSPRDVSEETSLHEIVRKQPPTTDYTQFVDEQGRSLRHHEPSYSYEYSARADGSTYQNEKTKTTISTPTPHQVDNRTDQRRIINDYVDDRGRKFIPKVEEKRWEGDKIVPTTIKREDIELLDKRIPQLSEQQNISMPIKRNSISRPERMQEYTQQNNNIELAWLPLNYAEQMPIGYETDSTISERSFAPPHISAVPSSRQTYTRTYYQPTTYIESRYMDPYYRRLYSMKPVDYYGSYYTRPPYTVHRSGPLYHGRSILPEYGTSTRNYIEVFRDGDTKPSEVYSLPLLSSLMNEPPLPSSVNNDHHSRYDQHHGKKYSTAQRFHTGRGGDHYCSSTLPSSSATTNNLRYTSLPSSRYKNRYMPIHYTDYNKRYVPSYFPSYPVEQRYSLGRCSCNDREGGFITPLYTPTYKQHQRYPVENNHTENYLRQSKSATFDYRPLRSKLQREHKITPSLLVDEKWDTQPQQYEQEISHYRSPNNNSNKYYTTDKPLTHKTETYKTVNPYRRSTDDENIHYRSQQQHSTELAQNRDHSMSSPDEVFSSTPLSSTTTGGEKSFISGGEHHEETIINKDINPNSSNNKPFKEYHQYTVEKTLPTWQVGQPRNDIDPKITDDHIWKSNQDIDIGIKSKQTTPKLVNGQTDAAKNFRILDNSQNSSYESSRTLTNRASSYIQKALALYTFHAQSNRELPFKKGDIISVTRRINQDWLEGEHNGNFGIFPFNHVELYPYSEDNNTIKANSQINNLDGEAIVKHDFIPQNTFELQLRKGERVILLKRLDENWYEGRLNNVEGIFPSSYVETLKEPINRSEGQTRTSNKPHKINEKTEKSIPQHTNDSKPSRNASKQQQQQRRTMIQQPSIEKIHLPSAQNTFKKCQVLYDYIPQHPDELEIHVGDIVNIVEMCNDGWYVGTIDSNGKTLQFGTFPGNYVKPIK</sequence>
<organism evidence="5 7">
    <name type="scientific">Didymodactylos carnosus</name>
    <dbReference type="NCBI Taxonomy" id="1234261"/>
    <lineage>
        <taxon>Eukaryota</taxon>
        <taxon>Metazoa</taxon>
        <taxon>Spiralia</taxon>
        <taxon>Gnathifera</taxon>
        <taxon>Rotifera</taxon>
        <taxon>Eurotatoria</taxon>
        <taxon>Bdelloidea</taxon>
        <taxon>Philodinida</taxon>
        <taxon>Philodinidae</taxon>
        <taxon>Didymodactylos</taxon>
    </lineage>
</organism>
<dbReference type="SUPFAM" id="SSF50044">
    <property type="entry name" value="SH3-domain"/>
    <property type="match status" value="3"/>
</dbReference>
<name>A0A813QT01_9BILA</name>
<feature type="compositionally biased region" description="Basic and acidic residues" evidence="3">
    <location>
        <begin position="434"/>
        <end position="449"/>
    </location>
</feature>
<feature type="compositionally biased region" description="Basic and acidic residues" evidence="3">
    <location>
        <begin position="783"/>
        <end position="795"/>
    </location>
</feature>
<evidence type="ECO:0000256" key="2">
    <source>
        <dbReference type="PROSITE-ProRule" id="PRU00192"/>
    </source>
</evidence>
<feature type="region of interest" description="Disordered" evidence="3">
    <location>
        <begin position="1581"/>
        <end position="1636"/>
    </location>
</feature>
<feature type="compositionally biased region" description="Basic residues" evidence="3">
    <location>
        <begin position="419"/>
        <end position="433"/>
    </location>
</feature>
<evidence type="ECO:0000256" key="3">
    <source>
        <dbReference type="SAM" id="MobiDB-lite"/>
    </source>
</evidence>
<evidence type="ECO:0000259" key="4">
    <source>
        <dbReference type="PROSITE" id="PS50002"/>
    </source>
</evidence>
<feature type="domain" description="SH3" evidence="4">
    <location>
        <begin position="1447"/>
        <end position="1506"/>
    </location>
</feature>
<dbReference type="SMART" id="SM00326">
    <property type="entry name" value="SH3"/>
    <property type="match status" value="3"/>
</dbReference>
<feature type="region of interest" description="Disordered" evidence="3">
    <location>
        <begin position="777"/>
        <end position="802"/>
    </location>
</feature>